<dbReference type="PANTHER" id="PTHR23289:SF2">
    <property type="entry name" value="CYTOCHROME C OXIDASE ASSEMBLY PROTEIN COX15 HOMOLOG"/>
    <property type="match status" value="1"/>
</dbReference>
<dbReference type="UniPathway" id="UPA00269">
    <property type="reaction ID" value="UER00713"/>
</dbReference>
<dbReference type="InterPro" id="IPR003780">
    <property type="entry name" value="COX15/CtaA_fam"/>
</dbReference>
<organism evidence="13 14">
    <name type="scientific">Alteripontixanthobacter maritimus</name>
    <dbReference type="NCBI Taxonomy" id="2161824"/>
    <lineage>
        <taxon>Bacteria</taxon>
        <taxon>Pseudomonadati</taxon>
        <taxon>Pseudomonadota</taxon>
        <taxon>Alphaproteobacteria</taxon>
        <taxon>Sphingomonadales</taxon>
        <taxon>Erythrobacteraceae</taxon>
        <taxon>Alteripontixanthobacter</taxon>
    </lineage>
</organism>
<feature type="transmembrane region" description="Helical" evidence="12">
    <location>
        <begin position="365"/>
        <end position="382"/>
    </location>
</feature>
<evidence type="ECO:0000256" key="5">
    <source>
        <dbReference type="ARBA" id="ARBA00022989"/>
    </source>
</evidence>
<gene>
    <name evidence="12" type="primary">ctaA</name>
    <name evidence="13" type="ORF">HME9302_02402</name>
</gene>
<comment type="subunit">
    <text evidence="12">Interacts with CtaB.</text>
</comment>
<evidence type="ECO:0000256" key="10">
    <source>
        <dbReference type="ARBA" id="ARBA00044501"/>
    </source>
</evidence>
<keyword evidence="14" id="KW-1185">Reference proteome</keyword>
<comment type="function">
    <text evidence="12">Catalyzes the conversion of heme O to heme A by two successive hydroxylations of the methyl group at C8. The first hydroxylation forms heme I, the second hydroxylation results in an unstable dihydroxymethyl group, which spontaneously dehydrates, resulting in the formyl group of heme A.</text>
</comment>
<evidence type="ECO:0000313" key="14">
    <source>
        <dbReference type="Proteomes" id="UP000253727"/>
    </source>
</evidence>
<keyword evidence="9 12" id="KW-0472">Membrane</keyword>
<evidence type="ECO:0000313" key="13">
    <source>
        <dbReference type="EMBL" id="RDC61183.1"/>
    </source>
</evidence>
<dbReference type="HAMAP" id="MF_01665">
    <property type="entry name" value="HemeA_synth_type2"/>
    <property type="match status" value="1"/>
</dbReference>
<keyword evidence="7 12" id="KW-0408">Iron</keyword>
<dbReference type="GO" id="GO:0006784">
    <property type="term" value="P:heme A biosynthetic process"/>
    <property type="evidence" value="ECO:0007669"/>
    <property type="project" value="UniProtKB-UniRule"/>
</dbReference>
<comment type="similarity">
    <text evidence="12">Belongs to the COX15/CtaA family. Type 2 subfamily.</text>
</comment>
<feature type="binding site" description="axial binding residue" evidence="12">
    <location>
        <position position="363"/>
    </location>
    <ligand>
        <name>heme</name>
        <dbReference type="ChEBI" id="CHEBI:30413"/>
    </ligand>
    <ligandPart>
        <name>Fe</name>
        <dbReference type="ChEBI" id="CHEBI:18248"/>
    </ligandPart>
</feature>
<evidence type="ECO:0000256" key="4">
    <source>
        <dbReference type="ARBA" id="ARBA00022723"/>
    </source>
</evidence>
<dbReference type="InterPro" id="IPR023754">
    <property type="entry name" value="HemeA_Synthase_type2"/>
</dbReference>
<evidence type="ECO:0000256" key="1">
    <source>
        <dbReference type="ARBA" id="ARBA00001970"/>
    </source>
</evidence>
<dbReference type="EMBL" id="QBKA01000002">
    <property type="protein sequence ID" value="RDC61183.1"/>
    <property type="molecule type" value="Genomic_DNA"/>
</dbReference>
<keyword evidence="5 12" id="KW-1133">Transmembrane helix</keyword>
<feature type="transmembrane region" description="Helical" evidence="12">
    <location>
        <begin position="301"/>
        <end position="322"/>
    </location>
</feature>
<comment type="subcellular location">
    <subcellularLocation>
        <location evidence="12">Cell membrane</location>
        <topology evidence="12">Multi-pass membrane protein</topology>
    </subcellularLocation>
    <subcellularLocation>
        <location evidence="2">Membrane</location>
        <topology evidence="2">Multi-pass membrane protein</topology>
    </subcellularLocation>
</comment>
<keyword evidence="3 12" id="KW-0812">Transmembrane</keyword>
<keyword evidence="8 12" id="KW-0350">Heme biosynthesis</keyword>
<proteinExistence type="inferred from homology"/>
<name>A0A369Q8F5_9SPHN</name>
<feature type="transmembrane region" description="Helical" evidence="12">
    <location>
        <begin position="248"/>
        <end position="270"/>
    </location>
</feature>
<evidence type="ECO:0000256" key="11">
    <source>
        <dbReference type="ARBA" id="ARBA00048044"/>
    </source>
</evidence>
<evidence type="ECO:0000256" key="3">
    <source>
        <dbReference type="ARBA" id="ARBA00022692"/>
    </source>
</evidence>
<feature type="binding site" description="axial binding residue" evidence="12">
    <location>
        <position position="307"/>
    </location>
    <ligand>
        <name>heme</name>
        <dbReference type="ChEBI" id="CHEBI:30413"/>
    </ligand>
    <ligandPart>
        <name>Fe</name>
        <dbReference type="ChEBI" id="CHEBI:18248"/>
    </ligandPart>
</feature>
<accession>A0A369Q8F5</accession>
<comment type="caution">
    <text evidence="13">The sequence shown here is derived from an EMBL/GenBank/DDBJ whole genome shotgun (WGS) entry which is preliminary data.</text>
</comment>
<dbReference type="GO" id="GO:0016653">
    <property type="term" value="F:oxidoreductase activity, acting on NAD(P)H, heme protein as acceptor"/>
    <property type="evidence" value="ECO:0007669"/>
    <property type="project" value="TreeGrafter"/>
</dbReference>
<keyword evidence="6 12" id="KW-0560">Oxidoreductase</keyword>
<feature type="transmembrane region" description="Helical" evidence="12">
    <location>
        <begin position="174"/>
        <end position="192"/>
    </location>
</feature>
<sequence length="385" mass="41992">MMQAFNAVRHIYMVQREPLALCYCGPQMTCMVATTPLTSPPTQFRLNGSVGDAPRAIANWLWFVAALVVAMVAVGGITRLTESGLSITEWQPITGTIPPLSDAAWMAEFEKYQATGEYRNVTGPAGMTLADFKFIFFWEWFHRLLGRVIGLAFALPLAWFWVKGQIPKGYKIRLVALLMLGAMQGVFGWFMVRSGLSGEMTDVSHFWLSIHLLTALFTLAGLIWTALDLKALGRDGSPPSRLTTVASIAALVLFVQLLLGAWVAGLNAGLASDSWPLMQGRIVPEYDGSRGLLHAMAFDPYLLHFLHRWWAFVALAGLVVLARALRPVRRSASVAIHSVVGVQILLGIATVMTGVALWLAVAHQVTGALLVGVTAWGAHILGRRA</sequence>
<dbReference type="Proteomes" id="UP000253727">
    <property type="component" value="Unassembled WGS sequence"/>
</dbReference>
<feature type="transmembrane region" description="Helical" evidence="12">
    <location>
        <begin position="334"/>
        <end position="359"/>
    </location>
</feature>
<evidence type="ECO:0000256" key="2">
    <source>
        <dbReference type="ARBA" id="ARBA00004141"/>
    </source>
</evidence>
<dbReference type="PANTHER" id="PTHR23289">
    <property type="entry name" value="CYTOCHROME C OXIDASE ASSEMBLY PROTEIN COX15"/>
    <property type="match status" value="1"/>
</dbReference>
<dbReference type="EC" id="1.17.99.9" evidence="12"/>
<reference evidence="13 14" key="1">
    <citation type="submission" date="2018-04" db="EMBL/GenBank/DDBJ databases">
        <title>Altererythrobacter sp. HME9302 genome sequencing and assembly.</title>
        <authorList>
            <person name="Kang H."/>
            <person name="Kim H."/>
            <person name="Joh K."/>
        </authorList>
    </citation>
    <scope>NUCLEOTIDE SEQUENCE [LARGE SCALE GENOMIC DNA]</scope>
    <source>
        <strain evidence="13 14">HME9302</strain>
    </source>
</reference>
<feature type="transmembrane region" description="Helical" evidence="12">
    <location>
        <begin position="204"/>
        <end position="227"/>
    </location>
</feature>
<evidence type="ECO:0000256" key="6">
    <source>
        <dbReference type="ARBA" id="ARBA00023002"/>
    </source>
</evidence>
<dbReference type="Pfam" id="PF02628">
    <property type="entry name" value="COX15-CtaA"/>
    <property type="match status" value="1"/>
</dbReference>
<comment type="cofactor">
    <cofactor evidence="1 12">
        <name>heme b</name>
        <dbReference type="ChEBI" id="CHEBI:60344"/>
    </cofactor>
</comment>
<dbReference type="GO" id="GO:0005886">
    <property type="term" value="C:plasma membrane"/>
    <property type="evidence" value="ECO:0007669"/>
    <property type="project" value="UniProtKB-SubCell"/>
</dbReference>
<dbReference type="GO" id="GO:0120547">
    <property type="term" value="F:heme A synthase activity"/>
    <property type="evidence" value="ECO:0007669"/>
    <property type="project" value="UniProtKB-EC"/>
</dbReference>
<keyword evidence="4 12" id="KW-0479">Metal-binding</keyword>
<dbReference type="AlphaFoldDB" id="A0A369Q8F5"/>
<protein>
    <recommendedName>
        <fullName evidence="12">Heme A synthase</fullName>
        <shortName evidence="12">HAS</shortName>
        <ecNumber evidence="12">1.17.99.9</ecNumber>
    </recommendedName>
    <alternativeName>
        <fullName evidence="12">Cytochrome aa3-controlling protein</fullName>
    </alternativeName>
</protein>
<comment type="pathway">
    <text evidence="10 12">Porphyrin-containing compound metabolism; heme A biosynthesis; heme A from heme O: step 1/1.</text>
</comment>
<dbReference type="GO" id="GO:0046872">
    <property type="term" value="F:metal ion binding"/>
    <property type="evidence" value="ECO:0007669"/>
    <property type="project" value="UniProtKB-KW"/>
</dbReference>
<feature type="transmembrane region" description="Helical" evidence="12">
    <location>
        <begin position="144"/>
        <end position="162"/>
    </location>
</feature>
<keyword evidence="12" id="KW-1003">Cell membrane</keyword>
<evidence type="ECO:0000256" key="7">
    <source>
        <dbReference type="ARBA" id="ARBA00023004"/>
    </source>
</evidence>
<evidence type="ECO:0000256" key="12">
    <source>
        <dbReference type="HAMAP-Rule" id="MF_01665"/>
    </source>
</evidence>
<evidence type="ECO:0000256" key="8">
    <source>
        <dbReference type="ARBA" id="ARBA00023133"/>
    </source>
</evidence>
<comment type="catalytic activity">
    <reaction evidence="11">
        <text>Fe(II)-heme o + 2 A + H2O = Fe(II)-heme a + 2 AH2</text>
        <dbReference type="Rhea" id="RHEA:63388"/>
        <dbReference type="ChEBI" id="CHEBI:13193"/>
        <dbReference type="ChEBI" id="CHEBI:15377"/>
        <dbReference type="ChEBI" id="CHEBI:17499"/>
        <dbReference type="ChEBI" id="CHEBI:60530"/>
        <dbReference type="ChEBI" id="CHEBI:61715"/>
        <dbReference type="EC" id="1.17.99.9"/>
    </reaction>
    <physiologicalReaction direction="left-to-right" evidence="11">
        <dbReference type="Rhea" id="RHEA:63389"/>
    </physiologicalReaction>
</comment>
<feature type="transmembrane region" description="Helical" evidence="12">
    <location>
        <begin position="60"/>
        <end position="80"/>
    </location>
</feature>
<evidence type="ECO:0000256" key="9">
    <source>
        <dbReference type="ARBA" id="ARBA00023136"/>
    </source>
</evidence>